<dbReference type="SUPFAM" id="SSF50978">
    <property type="entry name" value="WD40 repeat-like"/>
    <property type="match status" value="1"/>
</dbReference>
<dbReference type="InterPro" id="IPR015943">
    <property type="entry name" value="WD40/YVTN_repeat-like_dom_sf"/>
</dbReference>
<dbReference type="Gene3D" id="2.130.10.10">
    <property type="entry name" value="YVTN repeat-like/Quinoprotein amine dehydrogenase"/>
    <property type="match status" value="3"/>
</dbReference>
<dbReference type="KEGG" id="cvn:111136075"/>
<protein>
    <submittedName>
        <fullName evidence="5">NACHT and WD repeat domain-containing protein 2-like</fullName>
    </submittedName>
</protein>
<reference evidence="5" key="1">
    <citation type="submission" date="2025-08" db="UniProtKB">
        <authorList>
            <consortium name="RefSeq"/>
        </authorList>
    </citation>
    <scope>IDENTIFICATION</scope>
    <source>
        <tissue evidence="5">Whole sample</tissue>
    </source>
</reference>
<dbReference type="SUPFAM" id="SSF50998">
    <property type="entry name" value="Quinoprotein alcohol dehydrogenase-like"/>
    <property type="match status" value="1"/>
</dbReference>
<keyword evidence="4" id="KW-1185">Reference proteome</keyword>
<feature type="domain" description="NWD1/2-like winged helix-turn-helix" evidence="3">
    <location>
        <begin position="592"/>
        <end position="704"/>
    </location>
</feature>
<dbReference type="InterPro" id="IPR057588">
    <property type="entry name" value="NWD1/2-like_WH"/>
</dbReference>
<dbReference type="SUPFAM" id="SSF52540">
    <property type="entry name" value="P-loop containing nucleoside triphosphate hydrolases"/>
    <property type="match status" value="1"/>
</dbReference>
<dbReference type="InterPro" id="IPR011047">
    <property type="entry name" value="Quinoprotein_ADH-like_sf"/>
</dbReference>
<proteinExistence type="predicted"/>
<name>A0A8B8ER00_CRAVI</name>
<evidence type="ECO:0000256" key="2">
    <source>
        <dbReference type="ARBA" id="ARBA00022737"/>
    </source>
</evidence>
<dbReference type="PANTHER" id="PTHR19871">
    <property type="entry name" value="BETA TRANSDUCIN-RELATED PROTEIN"/>
    <property type="match status" value="1"/>
</dbReference>
<evidence type="ECO:0000313" key="5">
    <source>
        <dbReference type="RefSeq" id="XP_022342374.1"/>
    </source>
</evidence>
<dbReference type="Pfam" id="PF25469">
    <property type="entry name" value="WHD_NWD1"/>
    <property type="match status" value="1"/>
</dbReference>
<evidence type="ECO:0000256" key="1">
    <source>
        <dbReference type="ARBA" id="ARBA00022574"/>
    </source>
</evidence>
<evidence type="ECO:0000313" key="4">
    <source>
        <dbReference type="Proteomes" id="UP000694844"/>
    </source>
</evidence>
<dbReference type="Gene3D" id="3.40.50.300">
    <property type="entry name" value="P-loop containing nucleotide triphosphate hydrolases"/>
    <property type="match status" value="1"/>
</dbReference>
<keyword evidence="1" id="KW-0853">WD repeat</keyword>
<dbReference type="InterPro" id="IPR027417">
    <property type="entry name" value="P-loop_NTPase"/>
</dbReference>
<sequence>MEEDSFRETFDSEEDQLKHDLLHGGFNLNDLPNIPSNIVKLYVCASRKEFEKERDILMKEVYPDLRRYCRDNYGVDFQPVDLRWGSRKVNDVFQPTFLKELQRCQKVSMGPNILCMLCEDEDVWYPPMEVEKEEYETLLEFLASCGFEDEALFVDRCYKEDNNGPSPYYHLQADLQQNDPEEWFSTLVLLQKIFLKASEACLQKGLIDTETYMEFKPIGMENEVENGIMAVNRQLRDKNCILYVKVPFQNGKESPINDGSSSCTDSSSGILPNSLRETVLENMRGNKNVIIEAADEDIREKLDNSESFANRIYCSVKEIVDKSMAEQNPVKKIPLYNEVYNHWRFLKSSHCPLLEREDLFSATKDYFLSETDRPFVVIGEDGVGKTSAIVKIIRDVNTAICNGDLTMRTAIVFRFIGETQITTARQFLYNLCQHLVILMGKDENEIPTDYKQLKYFFSELLLSGEFGGMLIILLDSVDTLQDNHNLEWLPIKIAVNVKLVVSCSSTSQTNCTSFLDRCKDRVHNLGQLNAADCDRIFRSMISSSWRSVTYEQMSIVKDAFQCCSLPIFLSMAIEEAKRWHSYDKLKFCNLGENVKENISKFFDRVDKDHGTLLASHFIGYLTAARLGLSESELLDIMSLDDALLDHVMNGTETSIRRMPSYLMVRLLHDLDPFITEREVDGILVLSWKHMQFHNAATERYLKNENFKEILYSNISDYFLGTWSGSKRKPYRSTKNKALQNQVEDMEACRYVYEQPNHFGSIEAITIYNQRKFRHLTYSLSKSNRIEELKKHALCNLDYIFHKIKSSTIQELLSDYEYVQDREIKLVAEALKLAAPTIEKDIGCLGAELSGRLMQHTKYHNQIRELVYFCDLYSQRNCPLVPNCQCYNTPGGVLQYKFNAESASNISFHQSPIGIFLTAKTLGFHSLRTWEISKGDPLPEIAMPFGQIHATRDGNLLNVFCNDGTVKIFRSDCGELYDSIEYKFDDIINVCVSEKYLALALQREPGPYLINVAEASLVHRFSYHSRTVAFNSKETHFVCDSGKTLYLFDLPQLVRRCTGEASDVPSRTVLWEDKKCFVVTKSKHLESITFDIVNKRSQRKNLMTDIDIRDMKLSNTGFALVIMTGKSLRMFSTFSDREMHLDNNLPPCCLSFPSSNYVNVSFSCDDTSLVAIRSSFVLIWKTETGRLTRILQTGQAPLLKLLTSFATNKAATLSEDNWVQIWDLNNIDYAVTHSNEIFSSPVSSVKVLHGKHQFVCFGSEGEDAKTVDSSSGQIRHILRDENDVGQVRELISSRDGNYVVTRMTPQSSKNLTSDKVILFDDVLWNVRNGSKIRCVFDSRFVAFSENCKTLVFVTSVNLSENWMNNAYNLETTALDSDFNFLCEFPERSEFLNTPCVVSQDEFSYIVGVVKTCGSEQEVDGEVMTRLLVRGLFSPTATYRMIDIKGIVPSLDDNDEFIDAFPYQDCSCLVVYAAKEDSKMSKSTPTGSRPKGAIIFNVEREECLHHFASFLEPTTDVSKITFSPNKQVILDDQGTVFTYDTKFQTPNKRLQNKKLKFPCLALEGQYVVGLSMDSSEVVVHRVSDGVQNAKIAVHGRGSSLTVGHDGRTIAVGCDDGRVMVWTLILHLSDPMIEVISKLPSRIYSREALTEKQGGELLESDINYISGRKMPNQNTSSLLDVRRPPSHQTVSTAVFLTQQSSLERETPCNVQ</sequence>
<gene>
    <name evidence="5" type="primary">LOC111136075</name>
</gene>
<dbReference type="InterPro" id="IPR001680">
    <property type="entry name" value="WD40_rpt"/>
</dbReference>
<keyword evidence="2" id="KW-0677">Repeat</keyword>
<dbReference type="InterPro" id="IPR036322">
    <property type="entry name" value="WD40_repeat_dom_sf"/>
</dbReference>
<accession>A0A8B8ER00</accession>
<evidence type="ECO:0000259" key="3">
    <source>
        <dbReference type="Pfam" id="PF25469"/>
    </source>
</evidence>
<dbReference type="GeneID" id="111136075"/>
<dbReference type="PANTHER" id="PTHR19871:SF14">
    <property type="entry name" value="DUF4062 DOMAIN-CONTAINING PROTEIN"/>
    <property type="match status" value="1"/>
</dbReference>
<dbReference type="RefSeq" id="XP_022342374.1">
    <property type="nucleotide sequence ID" value="XM_022486666.1"/>
</dbReference>
<dbReference type="Proteomes" id="UP000694844">
    <property type="component" value="Chromosome 5"/>
</dbReference>
<dbReference type="InterPro" id="IPR052752">
    <property type="entry name" value="NACHT-WD_repeat"/>
</dbReference>
<dbReference type="SMART" id="SM00320">
    <property type="entry name" value="WD40"/>
    <property type="match status" value="3"/>
</dbReference>
<dbReference type="OrthoDB" id="2325716at2759"/>
<organism evidence="4 5">
    <name type="scientific">Crassostrea virginica</name>
    <name type="common">Eastern oyster</name>
    <dbReference type="NCBI Taxonomy" id="6565"/>
    <lineage>
        <taxon>Eukaryota</taxon>
        <taxon>Metazoa</taxon>
        <taxon>Spiralia</taxon>
        <taxon>Lophotrochozoa</taxon>
        <taxon>Mollusca</taxon>
        <taxon>Bivalvia</taxon>
        <taxon>Autobranchia</taxon>
        <taxon>Pteriomorphia</taxon>
        <taxon>Ostreida</taxon>
        <taxon>Ostreoidea</taxon>
        <taxon>Ostreidae</taxon>
        <taxon>Crassostrea</taxon>
    </lineage>
</organism>